<comment type="caution">
    <text evidence="3">The sequence shown here is derived from an EMBL/GenBank/DDBJ whole genome shotgun (WGS) entry which is preliminary data.</text>
</comment>
<protein>
    <recommendedName>
        <fullName evidence="5">PsiF repeat-containing protein</fullName>
    </recommendedName>
</protein>
<evidence type="ECO:0000256" key="2">
    <source>
        <dbReference type="SAM" id="SignalP"/>
    </source>
</evidence>
<feature type="region of interest" description="Disordered" evidence="1">
    <location>
        <begin position="32"/>
        <end position="62"/>
    </location>
</feature>
<feature type="signal peptide" evidence="2">
    <location>
        <begin position="1"/>
        <end position="20"/>
    </location>
</feature>
<dbReference type="Proteomes" id="UP000574067">
    <property type="component" value="Unassembled WGS sequence"/>
</dbReference>
<dbReference type="AlphaFoldDB" id="A0A848F951"/>
<keyword evidence="4" id="KW-1185">Reference proteome</keyword>
<feature type="compositionally biased region" description="Polar residues" evidence="1">
    <location>
        <begin position="32"/>
        <end position="49"/>
    </location>
</feature>
<dbReference type="RefSeq" id="WP_169160680.1">
    <property type="nucleotide sequence ID" value="NZ_JABBFW010000007.1"/>
</dbReference>
<accession>A0A848F951</accession>
<evidence type="ECO:0000313" key="3">
    <source>
        <dbReference type="EMBL" id="NML15778.1"/>
    </source>
</evidence>
<keyword evidence="2" id="KW-0732">Signal</keyword>
<feature type="compositionally biased region" description="Basic and acidic residues" evidence="1">
    <location>
        <begin position="50"/>
        <end position="62"/>
    </location>
</feature>
<name>A0A848F951_9BURK</name>
<feature type="chain" id="PRO_5032929863" description="PsiF repeat-containing protein" evidence="2">
    <location>
        <begin position="21"/>
        <end position="102"/>
    </location>
</feature>
<proteinExistence type="predicted"/>
<reference evidence="3 4" key="1">
    <citation type="submission" date="2020-04" db="EMBL/GenBank/DDBJ databases">
        <title>Azohydromonas sp. isolated from soil.</title>
        <authorList>
            <person name="Dahal R.H."/>
        </authorList>
    </citation>
    <scope>NUCLEOTIDE SEQUENCE [LARGE SCALE GENOMIC DNA]</scope>
    <source>
        <strain evidence="3 4">G-1-1-14</strain>
    </source>
</reference>
<sequence length="102" mass="11147">MRSVKLLACLLAIAAAQAHAYPGMLRDLENASRTCPKQATPDTLASCGQKSREHDAALERQQRLDREKAEALEPNFKAKAQPEKPSGLCFKRQATGEVVCPN</sequence>
<organism evidence="3 4">
    <name type="scientific">Azohydromonas caseinilytica</name>
    <dbReference type="NCBI Taxonomy" id="2728836"/>
    <lineage>
        <taxon>Bacteria</taxon>
        <taxon>Pseudomonadati</taxon>
        <taxon>Pseudomonadota</taxon>
        <taxon>Betaproteobacteria</taxon>
        <taxon>Burkholderiales</taxon>
        <taxon>Sphaerotilaceae</taxon>
        <taxon>Azohydromonas</taxon>
    </lineage>
</organism>
<gene>
    <name evidence="3" type="ORF">HHL10_12430</name>
</gene>
<evidence type="ECO:0008006" key="5">
    <source>
        <dbReference type="Google" id="ProtNLM"/>
    </source>
</evidence>
<evidence type="ECO:0000256" key="1">
    <source>
        <dbReference type="SAM" id="MobiDB-lite"/>
    </source>
</evidence>
<evidence type="ECO:0000313" key="4">
    <source>
        <dbReference type="Proteomes" id="UP000574067"/>
    </source>
</evidence>
<dbReference type="EMBL" id="JABBFW010000007">
    <property type="protein sequence ID" value="NML15778.1"/>
    <property type="molecule type" value="Genomic_DNA"/>
</dbReference>